<evidence type="ECO:0000256" key="1">
    <source>
        <dbReference type="ARBA" id="ARBA00001946"/>
    </source>
</evidence>
<proteinExistence type="inferred from homology"/>
<dbReference type="GO" id="GO:0006281">
    <property type="term" value="P:DNA repair"/>
    <property type="evidence" value="ECO:0007669"/>
    <property type="project" value="UniProtKB-KW"/>
</dbReference>
<evidence type="ECO:0000256" key="5">
    <source>
        <dbReference type="ARBA" id="ARBA00022723"/>
    </source>
</evidence>
<comment type="caution">
    <text evidence="13">The sequence shown here is derived from an EMBL/GenBank/DDBJ whole genome shotgun (WGS) entry which is preliminary data.</text>
</comment>
<dbReference type="PRINTS" id="PR00502">
    <property type="entry name" value="NUDIXFAMILY"/>
</dbReference>
<evidence type="ECO:0000256" key="3">
    <source>
        <dbReference type="ARBA" id="ARBA00022457"/>
    </source>
</evidence>
<dbReference type="GO" id="GO:0046872">
    <property type="term" value="F:metal ion binding"/>
    <property type="evidence" value="ECO:0007669"/>
    <property type="project" value="UniProtKB-KW"/>
</dbReference>
<dbReference type="GO" id="GO:0008413">
    <property type="term" value="F:8-oxo-7,8-dihydroguanosine triphosphate pyrophosphatase activity"/>
    <property type="evidence" value="ECO:0007669"/>
    <property type="project" value="TreeGrafter"/>
</dbReference>
<dbReference type="InterPro" id="IPR015797">
    <property type="entry name" value="NUDIX_hydrolase-like_dom_sf"/>
</dbReference>
<dbReference type="EMBL" id="JADBEM010000001">
    <property type="protein sequence ID" value="MBE1606690.1"/>
    <property type="molecule type" value="Genomic_DNA"/>
</dbReference>
<keyword evidence="9" id="KW-0234">DNA repair</keyword>
<keyword evidence="14" id="KW-1185">Reference proteome</keyword>
<dbReference type="InterPro" id="IPR000086">
    <property type="entry name" value="NUDIX_hydrolase_dom"/>
</dbReference>
<dbReference type="GO" id="GO:0044715">
    <property type="term" value="F:8-oxo-dGDP phosphatase activity"/>
    <property type="evidence" value="ECO:0007669"/>
    <property type="project" value="TreeGrafter"/>
</dbReference>
<feature type="domain" description="Nudix hydrolase" evidence="12">
    <location>
        <begin position="13"/>
        <end position="139"/>
    </location>
</feature>
<dbReference type="Pfam" id="PF00293">
    <property type="entry name" value="NUDIX"/>
    <property type="match status" value="1"/>
</dbReference>
<dbReference type="PROSITE" id="PS51462">
    <property type="entry name" value="NUDIX"/>
    <property type="match status" value="1"/>
</dbReference>
<evidence type="ECO:0000256" key="2">
    <source>
        <dbReference type="ARBA" id="ARBA00005582"/>
    </source>
</evidence>
<dbReference type="GO" id="GO:0035539">
    <property type="term" value="F:8-oxo-7,8-dihydrodeoxyguanosine triphosphate pyrophosphatase activity"/>
    <property type="evidence" value="ECO:0007669"/>
    <property type="project" value="UniProtKB-EC"/>
</dbReference>
<sequence length="143" mass="15712">MSGPADHQQTDAAPVIVVGAAIVRDARLLAQQRAFPEQLAGRWELPGGRVEPGESDRDAVVRECEEELGVRVVVHDQVGPEVPLRHGRMVLRIYAASLTEPEAVPVAREHRAVRWVEATEIPELDWLDADLALVPHLCDLLPA</sequence>
<evidence type="ECO:0000256" key="6">
    <source>
        <dbReference type="ARBA" id="ARBA00022763"/>
    </source>
</evidence>
<name>A0A927RC28_9ACTN</name>
<evidence type="ECO:0000256" key="4">
    <source>
        <dbReference type="ARBA" id="ARBA00022705"/>
    </source>
</evidence>
<dbReference type="SUPFAM" id="SSF55811">
    <property type="entry name" value="Nudix"/>
    <property type="match status" value="1"/>
</dbReference>
<comment type="similarity">
    <text evidence="2">Belongs to the Nudix hydrolase family.</text>
</comment>
<dbReference type="InterPro" id="IPR047127">
    <property type="entry name" value="MutT-like"/>
</dbReference>
<evidence type="ECO:0000256" key="9">
    <source>
        <dbReference type="ARBA" id="ARBA00023204"/>
    </source>
</evidence>
<dbReference type="Gene3D" id="3.90.79.10">
    <property type="entry name" value="Nucleoside Triphosphate Pyrophosphohydrolase"/>
    <property type="match status" value="1"/>
</dbReference>
<dbReference type="GO" id="GO:0006260">
    <property type="term" value="P:DNA replication"/>
    <property type="evidence" value="ECO:0007669"/>
    <property type="project" value="UniProtKB-KW"/>
</dbReference>
<keyword evidence="5" id="KW-0479">Metal-binding</keyword>
<evidence type="ECO:0000313" key="14">
    <source>
        <dbReference type="Proteomes" id="UP000638648"/>
    </source>
</evidence>
<dbReference type="PANTHER" id="PTHR47707:SF1">
    <property type="entry name" value="NUDIX HYDROLASE FAMILY PROTEIN"/>
    <property type="match status" value="1"/>
</dbReference>
<evidence type="ECO:0000313" key="13">
    <source>
        <dbReference type="EMBL" id="MBE1606690.1"/>
    </source>
</evidence>
<dbReference type="AlphaFoldDB" id="A0A927RC28"/>
<protein>
    <recommendedName>
        <fullName evidence="11">8-oxo-dGTP diphosphatase</fullName>
        <ecNumber evidence="11">3.6.1.55</ecNumber>
    </recommendedName>
</protein>
<dbReference type="PANTHER" id="PTHR47707">
    <property type="entry name" value="8-OXO-DGTP DIPHOSPHATASE"/>
    <property type="match status" value="1"/>
</dbReference>
<keyword evidence="3" id="KW-0515">Mutator protein</keyword>
<dbReference type="RefSeq" id="WP_337917734.1">
    <property type="nucleotide sequence ID" value="NZ_BAABJL010000109.1"/>
</dbReference>
<dbReference type="EC" id="3.6.1.55" evidence="11"/>
<dbReference type="GO" id="GO:0044716">
    <property type="term" value="F:8-oxo-GDP phosphatase activity"/>
    <property type="evidence" value="ECO:0007669"/>
    <property type="project" value="TreeGrafter"/>
</dbReference>
<organism evidence="13 14">
    <name type="scientific">Actinopolymorpha pittospori</name>
    <dbReference type="NCBI Taxonomy" id="648752"/>
    <lineage>
        <taxon>Bacteria</taxon>
        <taxon>Bacillati</taxon>
        <taxon>Actinomycetota</taxon>
        <taxon>Actinomycetes</taxon>
        <taxon>Propionibacteriales</taxon>
        <taxon>Actinopolymorphaceae</taxon>
        <taxon>Actinopolymorpha</taxon>
    </lineage>
</organism>
<evidence type="ECO:0000256" key="10">
    <source>
        <dbReference type="ARBA" id="ARBA00035861"/>
    </source>
</evidence>
<evidence type="ECO:0000256" key="11">
    <source>
        <dbReference type="ARBA" id="ARBA00038905"/>
    </source>
</evidence>
<keyword evidence="8" id="KW-0460">Magnesium</keyword>
<evidence type="ECO:0000256" key="7">
    <source>
        <dbReference type="ARBA" id="ARBA00022801"/>
    </source>
</evidence>
<dbReference type="CDD" id="cd03425">
    <property type="entry name" value="NUDIX_MutT_NudA_like"/>
    <property type="match status" value="1"/>
</dbReference>
<gene>
    <name evidence="13" type="ORF">HEB94_003538</name>
</gene>
<dbReference type="InterPro" id="IPR020476">
    <property type="entry name" value="Nudix_hydrolase"/>
</dbReference>
<keyword evidence="6" id="KW-0227">DNA damage</keyword>
<evidence type="ECO:0000256" key="8">
    <source>
        <dbReference type="ARBA" id="ARBA00022842"/>
    </source>
</evidence>
<reference evidence="13" key="1">
    <citation type="submission" date="2020-10" db="EMBL/GenBank/DDBJ databases">
        <title>Sequencing the genomes of 1000 actinobacteria strains.</title>
        <authorList>
            <person name="Klenk H.-P."/>
        </authorList>
    </citation>
    <scope>NUCLEOTIDE SEQUENCE</scope>
    <source>
        <strain evidence="13">DSM 45354</strain>
    </source>
</reference>
<comment type="cofactor">
    <cofactor evidence="1">
        <name>Mg(2+)</name>
        <dbReference type="ChEBI" id="CHEBI:18420"/>
    </cofactor>
</comment>
<comment type="catalytic activity">
    <reaction evidence="10">
        <text>8-oxo-dGTP + H2O = 8-oxo-dGMP + diphosphate + H(+)</text>
        <dbReference type="Rhea" id="RHEA:31575"/>
        <dbReference type="ChEBI" id="CHEBI:15377"/>
        <dbReference type="ChEBI" id="CHEBI:15378"/>
        <dbReference type="ChEBI" id="CHEBI:33019"/>
        <dbReference type="ChEBI" id="CHEBI:63224"/>
        <dbReference type="ChEBI" id="CHEBI:77896"/>
        <dbReference type="EC" id="3.6.1.55"/>
    </reaction>
</comment>
<keyword evidence="7 13" id="KW-0378">Hydrolase</keyword>
<dbReference type="Proteomes" id="UP000638648">
    <property type="component" value="Unassembled WGS sequence"/>
</dbReference>
<accession>A0A927RC28</accession>
<keyword evidence="4" id="KW-0235">DNA replication</keyword>
<evidence type="ECO:0000259" key="12">
    <source>
        <dbReference type="PROSITE" id="PS51462"/>
    </source>
</evidence>